<sequence length="139" mass="14839">MKFLNLKFIPQSSDLALLLVRVLAGFGLIYAHGWKKLTNFSGTIEQWTQWGLNLIGIGAHASVTLVVFTEVVCSLLLIVGLKARFAALVIGISMAVAFLLVHKAALTGDNNGELAFLYLVAALAVLFAGPGKLSVDGRK</sequence>
<dbReference type="GO" id="GO:0005886">
    <property type="term" value="C:plasma membrane"/>
    <property type="evidence" value="ECO:0007669"/>
    <property type="project" value="UniProtKB-SubCell"/>
</dbReference>
<keyword evidence="3" id="KW-1003">Cell membrane</keyword>
<comment type="caution">
    <text evidence="8">The sequence shown here is derived from an EMBL/GenBank/DDBJ whole genome shotgun (WGS) entry which is preliminary data.</text>
</comment>
<dbReference type="Proteomes" id="UP000070058">
    <property type="component" value="Unassembled WGS sequence"/>
</dbReference>
<keyword evidence="5 7" id="KW-1133">Transmembrane helix</keyword>
<dbReference type="PANTHER" id="PTHR33452:SF1">
    <property type="entry name" value="INNER MEMBRANE PROTEIN YPHA-RELATED"/>
    <property type="match status" value="1"/>
</dbReference>
<dbReference type="STRING" id="1548207.AXK11_03740"/>
<keyword evidence="9" id="KW-1185">Reference proteome</keyword>
<dbReference type="InterPro" id="IPR051907">
    <property type="entry name" value="DoxX-like_oxidoreductase"/>
</dbReference>
<evidence type="ECO:0000313" key="8">
    <source>
        <dbReference type="EMBL" id="KXU36653.1"/>
    </source>
</evidence>
<evidence type="ECO:0000256" key="6">
    <source>
        <dbReference type="ARBA" id="ARBA00023136"/>
    </source>
</evidence>
<dbReference type="EMBL" id="LSZQ01000029">
    <property type="protein sequence ID" value="KXU36653.1"/>
    <property type="molecule type" value="Genomic_DNA"/>
</dbReference>
<comment type="similarity">
    <text evidence="2">Belongs to the DoxX family.</text>
</comment>
<dbReference type="PANTHER" id="PTHR33452">
    <property type="entry name" value="OXIDOREDUCTASE CATD-RELATED"/>
    <property type="match status" value="1"/>
</dbReference>
<dbReference type="Pfam" id="PF07681">
    <property type="entry name" value="DoxX"/>
    <property type="match status" value="1"/>
</dbReference>
<evidence type="ECO:0000256" key="7">
    <source>
        <dbReference type="SAM" id="Phobius"/>
    </source>
</evidence>
<keyword evidence="6 7" id="KW-0472">Membrane</keyword>
<gene>
    <name evidence="8" type="ORF">AXK11_03740</name>
</gene>
<name>A0A139SQ34_9BACT</name>
<evidence type="ECO:0008006" key="10">
    <source>
        <dbReference type="Google" id="ProtNLM"/>
    </source>
</evidence>
<protein>
    <recommendedName>
        <fullName evidence="10">DoxX family protein</fullName>
    </recommendedName>
</protein>
<keyword evidence="4 7" id="KW-0812">Transmembrane</keyword>
<comment type="subcellular location">
    <subcellularLocation>
        <location evidence="1">Cell membrane</location>
        <topology evidence="1">Multi-pass membrane protein</topology>
    </subcellularLocation>
</comment>
<organism evidence="8 9">
    <name type="scientific">Cephaloticoccus primus</name>
    <dbReference type="NCBI Taxonomy" id="1548207"/>
    <lineage>
        <taxon>Bacteria</taxon>
        <taxon>Pseudomonadati</taxon>
        <taxon>Verrucomicrobiota</taxon>
        <taxon>Opitutia</taxon>
        <taxon>Opitutales</taxon>
        <taxon>Opitutaceae</taxon>
        <taxon>Cephaloticoccus</taxon>
    </lineage>
</organism>
<dbReference type="RefSeq" id="WP_068629370.1">
    <property type="nucleotide sequence ID" value="NZ_LSZQ01000029.1"/>
</dbReference>
<feature type="transmembrane region" description="Helical" evidence="7">
    <location>
        <begin position="85"/>
        <end position="102"/>
    </location>
</feature>
<evidence type="ECO:0000313" key="9">
    <source>
        <dbReference type="Proteomes" id="UP000070058"/>
    </source>
</evidence>
<dbReference type="AlphaFoldDB" id="A0A139SQ34"/>
<evidence type="ECO:0000256" key="4">
    <source>
        <dbReference type="ARBA" id="ARBA00022692"/>
    </source>
</evidence>
<feature type="transmembrane region" description="Helical" evidence="7">
    <location>
        <begin position="114"/>
        <end position="135"/>
    </location>
</feature>
<evidence type="ECO:0000256" key="2">
    <source>
        <dbReference type="ARBA" id="ARBA00006679"/>
    </source>
</evidence>
<evidence type="ECO:0000256" key="3">
    <source>
        <dbReference type="ARBA" id="ARBA00022475"/>
    </source>
</evidence>
<proteinExistence type="inferred from homology"/>
<dbReference type="InterPro" id="IPR032808">
    <property type="entry name" value="DoxX"/>
</dbReference>
<feature type="transmembrane region" description="Helical" evidence="7">
    <location>
        <begin position="55"/>
        <end position="78"/>
    </location>
</feature>
<accession>A0A139SQ34</accession>
<reference evidence="9" key="1">
    <citation type="submission" date="2016-02" db="EMBL/GenBank/DDBJ databases">
        <authorList>
            <person name="Sanders J.G."/>
            <person name="Lin J.Y."/>
            <person name="Wertz J.T."/>
            <person name="Russell J.A."/>
            <person name="Moreau C.S."/>
            <person name="Powell S."/>
        </authorList>
    </citation>
    <scope>NUCLEOTIDE SEQUENCE [LARGE SCALE GENOMIC DNA]</scope>
    <source>
        <strain evidence="9">CAG34</strain>
    </source>
</reference>
<evidence type="ECO:0000256" key="5">
    <source>
        <dbReference type="ARBA" id="ARBA00022989"/>
    </source>
</evidence>
<evidence type="ECO:0000256" key="1">
    <source>
        <dbReference type="ARBA" id="ARBA00004651"/>
    </source>
</evidence>